<evidence type="ECO:0000256" key="5">
    <source>
        <dbReference type="ARBA" id="ARBA00048539"/>
    </source>
</evidence>
<gene>
    <name evidence="6 8" type="primary">tilS</name>
    <name evidence="8" type="ORF">ID128_02180</name>
</gene>
<dbReference type="EMBL" id="CP061738">
    <property type="protein sequence ID" value="QOD38658.1"/>
    <property type="molecule type" value="Genomic_DNA"/>
</dbReference>
<comment type="subcellular location">
    <subcellularLocation>
        <location evidence="6">Cytoplasm</location>
    </subcellularLocation>
</comment>
<organism evidence="8 9">
    <name type="scientific">Candidatus Wolbachia massiliensis</name>
    <dbReference type="NCBI Taxonomy" id="1845000"/>
    <lineage>
        <taxon>Bacteria</taxon>
        <taxon>Pseudomonadati</taxon>
        <taxon>Pseudomonadota</taxon>
        <taxon>Alphaproteobacteria</taxon>
        <taxon>Rickettsiales</taxon>
        <taxon>Anaplasmataceae</taxon>
        <taxon>Wolbachieae</taxon>
        <taxon>Wolbachia</taxon>
    </lineage>
</organism>
<dbReference type="InterPro" id="IPR014729">
    <property type="entry name" value="Rossmann-like_a/b/a_fold"/>
</dbReference>
<keyword evidence="4 6" id="KW-0067">ATP-binding</keyword>
<evidence type="ECO:0000256" key="4">
    <source>
        <dbReference type="ARBA" id="ARBA00022840"/>
    </source>
</evidence>
<feature type="domain" description="tRNA(Ile)-lysidine/2-thiocytidine synthase N-terminal" evidence="7">
    <location>
        <begin position="20"/>
        <end position="201"/>
    </location>
</feature>
<keyword evidence="2 6" id="KW-0819">tRNA processing</keyword>
<dbReference type="InterPro" id="IPR012795">
    <property type="entry name" value="tRNA_Ile_lys_synt_N"/>
</dbReference>
<accession>A0A7M3U2M3</accession>
<evidence type="ECO:0000259" key="7">
    <source>
        <dbReference type="Pfam" id="PF01171"/>
    </source>
</evidence>
<name>A0A7M3U2M3_9RICK</name>
<dbReference type="PANTHER" id="PTHR43033:SF1">
    <property type="entry name" value="TRNA(ILE)-LYSIDINE SYNTHASE-RELATED"/>
    <property type="match status" value="1"/>
</dbReference>
<comment type="function">
    <text evidence="6">Ligates lysine onto the cytidine present at position 34 of the AUA codon-specific tRNA(Ile) that contains the anticodon CAU, in an ATP-dependent manner. Cytidine is converted to lysidine, thus changing the amino acid specificity of the tRNA from methionine to isoleucine.</text>
</comment>
<evidence type="ECO:0000256" key="6">
    <source>
        <dbReference type="HAMAP-Rule" id="MF_01161"/>
    </source>
</evidence>
<proteinExistence type="inferred from homology"/>
<evidence type="ECO:0000256" key="3">
    <source>
        <dbReference type="ARBA" id="ARBA00022741"/>
    </source>
</evidence>
<dbReference type="Pfam" id="PF01171">
    <property type="entry name" value="ATP_bind_3"/>
    <property type="match status" value="1"/>
</dbReference>
<feature type="binding site" evidence="6">
    <location>
        <begin position="26"/>
        <end position="31"/>
    </location>
    <ligand>
        <name>ATP</name>
        <dbReference type="ChEBI" id="CHEBI:30616"/>
    </ligand>
</feature>
<keyword evidence="1 6" id="KW-0436">Ligase</keyword>
<dbReference type="PANTHER" id="PTHR43033">
    <property type="entry name" value="TRNA(ILE)-LYSIDINE SYNTHASE-RELATED"/>
    <property type="match status" value="1"/>
</dbReference>
<dbReference type="HAMAP" id="MF_01161">
    <property type="entry name" value="tRNA_Ile_lys_synt"/>
    <property type="match status" value="1"/>
</dbReference>
<comment type="catalytic activity">
    <reaction evidence="5 6">
        <text>cytidine(34) in tRNA(Ile2) + L-lysine + ATP = lysidine(34) in tRNA(Ile2) + AMP + diphosphate + H(+)</text>
        <dbReference type="Rhea" id="RHEA:43744"/>
        <dbReference type="Rhea" id="RHEA-COMP:10625"/>
        <dbReference type="Rhea" id="RHEA-COMP:10670"/>
        <dbReference type="ChEBI" id="CHEBI:15378"/>
        <dbReference type="ChEBI" id="CHEBI:30616"/>
        <dbReference type="ChEBI" id="CHEBI:32551"/>
        <dbReference type="ChEBI" id="CHEBI:33019"/>
        <dbReference type="ChEBI" id="CHEBI:82748"/>
        <dbReference type="ChEBI" id="CHEBI:83665"/>
        <dbReference type="ChEBI" id="CHEBI:456215"/>
        <dbReference type="EC" id="6.3.4.19"/>
    </reaction>
</comment>
<dbReference type="CDD" id="cd01992">
    <property type="entry name" value="TilS_N"/>
    <property type="match status" value="1"/>
</dbReference>
<evidence type="ECO:0000256" key="2">
    <source>
        <dbReference type="ARBA" id="ARBA00022694"/>
    </source>
</evidence>
<dbReference type="SUPFAM" id="SSF52402">
    <property type="entry name" value="Adenine nucleotide alpha hydrolases-like"/>
    <property type="match status" value="1"/>
</dbReference>
<dbReference type="GO" id="GO:0032267">
    <property type="term" value="F:tRNA(Ile)-lysidine synthase activity"/>
    <property type="evidence" value="ECO:0007669"/>
    <property type="project" value="UniProtKB-EC"/>
</dbReference>
<dbReference type="AlphaFoldDB" id="A0A7M3U2M3"/>
<keyword evidence="3 6" id="KW-0547">Nucleotide-binding</keyword>
<keyword evidence="9" id="KW-1185">Reference proteome</keyword>
<keyword evidence="6" id="KW-0963">Cytoplasm</keyword>
<dbReference type="InterPro" id="IPR011063">
    <property type="entry name" value="TilS/TtcA_N"/>
</dbReference>
<dbReference type="GO" id="GO:0005524">
    <property type="term" value="F:ATP binding"/>
    <property type="evidence" value="ECO:0007669"/>
    <property type="project" value="UniProtKB-UniRule"/>
</dbReference>
<reference evidence="8 9" key="1">
    <citation type="submission" date="2020-09" db="EMBL/GenBank/DDBJ databases">
        <title>An Earliest Endosymbiont, Wolbachia massiliensis sp. nov., Strain PL13 From the Bed Bug (Cimex hemipterius), Type strain of a New supergroup T.</title>
        <authorList>
            <person name="Laidoudi Y."/>
            <person name="Levasseur A."/>
            <person name="Medkour H."/>
            <person name="Maaloum M."/>
            <person name="BenKhedher M."/>
            <person name="Sambou M."/>
            <person name="Bassene H."/>
            <person name="Davoust B."/>
            <person name="Fenollar F."/>
            <person name="Raoult D."/>
            <person name="Mediannikov O."/>
        </authorList>
    </citation>
    <scope>NUCLEOTIDE SEQUENCE [LARGE SCALE GENOMIC DNA]</scope>
    <source>
        <strain evidence="8 9">PL13</strain>
    </source>
</reference>
<evidence type="ECO:0000313" key="9">
    <source>
        <dbReference type="Proteomes" id="UP000516514"/>
    </source>
</evidence>
<dbReference type="EC" id="6.3.4.19" evidence="6"/>
<dbReference type="InterPro" id="IPR012094">
    <property type="entry name" value="tRNA_Ile_lys_synt"/>
</dbReference>
<dbReference type="NCBIfam" id="TIGR02432">
    <property type="entry name" value="lysidine_TilS_N"/>
    <property type="match status" value="1"/>
</dbReference>
<protein>
    <recommendedName>
        <fullName evidence="6">tRNA(Ile)-lysidine synthase</fullName>
        <ecNumber evidence="6">6.3.4.19</ecNumber>
    </recommendedName>
    <alternativeName>
        <fullName evidence="6">tRNA(Ile)-2-lysyl-cytidine synthase</fullName>
    </alternativeName>
    <alternativeName>
        <fullName evidence="6">tRNA(Ile)-lysidine synthetase</fullName>
    </alternativeName>
</protein>
<evidence type="ECO:0000313" key="8">
    <source>
        <dbReference type="EMBL" id="QOD38658.1"/>
    </source>
</evidence>
<sequence length="431" mass="49767">MELDLLFQNVIKRLATHNNKVAVAVSGGVDSIALLHLMIGWTKKRQCLPPIALTVNHGLRSESQKEAEFVVNYAKELGVKESFILHWEKQNVKGNVQLKARKARYKLLTEWCKNNNVKYLLVAHHKDDQAETFLLRLERGSGIDGLSSMDYQSFLNNVCILRPLLNFSRSEIEKYANFHQLKWVEDRSNQDLKYRRTLYRNLLKASDNQEILTERICLTALHMKRAAKALLHYTRLAFNDCVNVHDLGYIEIQLSEFYKVPEEIALRLLLYSIMTISSKYYKPRYNSLIAIFNKILRKDNDVNCTLSECKIRQCRESLLIIREPSKIQEVSVSLPLSGPIEWDNRFSCTILGSQECSVIIAPLKKTQKIPKFLKDYDCCPEVFYSLPVVLKGGEVVAYPYVNHNEKNVNDNKIQCITNSIIKQNLVNLIDI</sequence>
<dbReference type="Proteomes" id="UP000516514">
    <property type="component" value="Chromosome"/>
</dbReference>
<dbReference type="GO" id="GO:0005737">
    <property type="term" value="C:cytoplasm"/>
    <property type="evidence" value="ECO:0007669"/>
    <property type="project" value="UniProtKB-SubCell"/>
</dbReference>
<evidence type="ECO:0000256" key="1">
    <source>
        <dbReference type="ARBA" id="ARBA00022598"/>
    </source>
</evidence>
<dbReference type="KEGG" id="wms:ID128_02180"/>
<dbReference type="RefSeq" id="WP_191111416.1">
    <property type="nucleotide sequence ID" value="NZ_CP061738.1"/>
</dbReference>
<comment type="domain">
    <text evidence="6">The N-terminal region contains the highly conserved SGGXDS motif, predicted to be a P-loop motif involved in ATP binding.</text>
</comment>
<dbReference type="Gene3D" id="3.40.50.620">
    <property type="entry name" value="HUPs"/>
    <property type="match status" value="1"/>
</dbReference>
<comment type="similarity">
    <text evidence="6">Belongs to the tRNA(Ile)-lysidine synthase family.</text>
</comment>
<dbReference type="GO" id="GO:0006400">
    <property type="term" value="P:tRNA modification"/>
    <property type="evidence" value="ECO:0007669"/>
    <property type="project" value="UniProtKB-UniRule"/>
</dbReference>